<reference evidence="7 8" key="1">
    <citation type="submission" date="2018-06" db="EMBL/GenBank/DDBJ databases">
        <title>Natronomonas sp. F16-60 a new haloarchaeon isolated from a solar saltern of Isla Cristina, Huelva, Spain.</title>
        <authorList>
            <person name="Duran-Viseras A."/>
            <person name="Sanchez-Porro C."/>
            <person name="Ventosa A."/>
        </authorList>
    </citation>
    <scope>NUCLEOTIDE SEQUENCE [LARGE SCALE GENOMIC DNA]</scope>
    <source>
        <strain evidence="7 8">F16-60</strain>
    </source>
</reference>
<dbReference type="GO" id="GO:0016020">
    <property type="term" value="C:membrane"/>
    <property type="evidence" value="ECO:0007669"/>
    <property type="project" value="InterPro"/>
</dbReference>
<dbReference type="GO" id="GO:0005737">
    <property type="term" value="C:cytoplasm"/>
    <property type="evidence" value="ECO:0007669"/>
    <property type="project" value="TreeGrafter"/>
</dbReference>
<dbReference type="EMBL" id="QMDX01000002">
    <property type="protein sequence ID" value="TSD15170.1"/>
    <property type="molecule type" value="Genomic_DNA"/>
</dbReference>
<feature type="transmembrane region" description="Helical" evidence="5">
    <location>
        <begin position="561"/>
        <end position="583"/>
    </location>
</feature>
<evidence type="ECO:0000256" key="2">
    <source>
        <dbReference type="ARBA" id="ARBA00022692"/>
    </source>
</evidence>
<name>A0A554NDT4_9EURY</name>
<comment type="subcellular location">
    <subcellularLocation>
        <location evidence="1">Endomembrane system</location>
        <topology evidence="1">Multi-pass membrane protein</topology>
    </subcellularLocation>
</comment>
<evidence type="ECO:0000256" key="1">
    <source>
        <dbReference type="ARBA" id="ARBA00004127"/>
    </source>
</evidence>
<dbReference type="GO" id="GO:0031293">
    <property type="term" value="P:membrane protein intracellular domain proteolysis"/>
    <property type="evidence" value="ECO:0007669"/>
    <property type="project" value="TreeGrafter"/>
</dbReference>
<dbReference type="GO" id="GO:0012505">
    <property type="term" value="C:endomembrane system"/>
    <property type="evidence" value="ECO:0007669"/>
    <property type="project" value="UniProtKB-SubCell"/>
</dbReference>
<dbReference type="Pfam" id="PF17820">
    <property type="entry name" value="PDZ_6"/>
    <property type="match status" value="1"/>
</dbReference>
<keyword evidence="4 5" id="KW-0472">Membrane</keyword>
<feature type="transmembrane region" description="Helical" evidence="5">
    <location>
        <begin position="66"/>
        <end position="90"/>
    </location>
</feature>
<dbReference type="AlphaFoldDB" id="A0A554NDT4"/>
<dbReference type="PANTHER" id="PTHR13325">
    <property type="entry name" value="PROTEASE M50 MEMBRANE-BOUND TRANSCRIPTION FACTOR SITE 2 PROTEASE"/>
    <property type="match status" value="1"/>
</dbReference>
<evidence type="ECO:0000256" key="4">
    <source>
        <dbReference type="ARBA" id="ARBA00023136"/>
    </source>
</evidence>
<evidence type="ECO:0000313" key="7">
    <source>
        <dbReference type="EMBL" id="TSD15170.1"/>
    </source>
</evidence>
<dbReference type="CDD" id="cd06159">
    <property type="entry name" value="S2P-M50_PDZ_Arch"/>
    <property type="match status" value="1"/>
</dbReference>
<dbReference type="Proteomes" id="UP000319894">
    <property type="component" value="Unassembled WGS sequence"/>
</dbReference>
<dbReference type="Pfam" id="PF02163">
    <property type="entry name" value="Peptidase_M50"/>
    <property type="match status" value="1"/>
</dbReference>
<feature type="transmembrane region" description="Helical" evidence="5">
    <location>
        <begin position="501"/>
        <end position="526"/>
    </location>
</feature>
<keyword evidence="8" id="KW-1185">Reference proteome</keyword>
<keyword evidence="7" id="KW-0645">Protease</keyword>
<dbReference type="PANTHER" id="PTHR13325:SF3">
    <property type="entry name" value="MEMBRANE-BOUND TRANSCRIPTION FACTOR SITE-2 PROTEASE"/>
    <property type="match status" value="1"/>
</dbReference>
<gene>
    <name evidence="7" type="ORF">DP107_04765</name>
</gene>
<feature type="transmembrane region" description="Helical" evidence="5">
    <location>
        <begin position="6"/>
        <end position="23"/>
    </location>
</feature>
<organism evidence="7 8">
    <name type="scientific">Haloglomus irregulare</name>
    <dbReference type="NCBI Taxonomy" id="2234134"/>
    <lineage>
        <taxon>Archaea</taxon>
        <taxon>Methanobacteriati</taxon>
        <taxon>Methanobacteriota</taxon>
        <taxon>Stenosarchaea group</taxon>
        <taxon>Halobacteria</taxon>
        <taxon>Halobacteriales</taxon>
        <taxon>Natronomonadaceae</taxon>
        <taxon>Haloglomus</taxon>
    </lineage>
</organism>
<dbReference type="SMART" id="SM00228">
    <property type="entry name" value="PDZ"/>
    <property type="match status" value="1"/>
</dbReference>
<keyword evidence="7" id="KW-0482">Metalloprotease</keyword>
<sequence length="589" mass="60823">MVSTLWLVGGGVLLYTFVAMALNSQGRLPDAVRVQGPITTIHTQRGKAFLNWLSEPRRFWRAWGNLGVGIALVVMIGSFGLVAFAALQAVQNPQPSPLNEPQNVLAIPGVNDFLPLSVAPEIIAGLVIGLVVHEGGHGLLCRVEDIDIESMGLALLAFIPIGAFVEPDESSRNDASRGGQTRMFAAGVTNNFAIAVLCFLLLFGPVAGAIGVAAGVPVGGSLPGSPARQAGLEEGAVIASVDGQSVADADEMQAVLANSSTEQVTVGLRDGSQLEVTREVLVTTAVRSAPVEVNETITAVNGSEISTASGFERAVASRPVADLTVRGADGTRTETVPIGTYSLVAEDGALASGTELSGGETMIVTDIGGERTVDFDDLSAVLDGREPGDTVTVTGYVGGFDGDRRTYEIELGGSGSDAVLGVRVQRGVSGLVVDDFGVDVYPAGTFLTILGGDGGGDLGGIQRAYLALVLPFASLTLPEVGYNFAGFVGPVTEFYTVSGPLGLLGAGGTFLLANLLFWTAWINLIIGQFNCVPAYPLDGGHILRTTTESVVSRLPVTDGRALTSAVTTTVSVVMILGLLVMVFGPRLLG</sequence>
<dbReference type="SUPFAM" id="SSF50156">
    <property type="entry name" value="PDZ domain-like"/>
    <property type="match status" value="1"/>
</dbReference>
<dbReference type="GO" id="GO:0004222">
    <property type="term" value="F:metalloendopeptidase activity"/>
    <property type="evidence" value="ECO:0007669"/>
    <property type="project" value="InterPro"/>
</dbReference>
<comment type="caution">
    <text evidence="7">The sequence shown here is derived from an EMBL/GenBank/DDBJ whole genome shotgun (WGS) entry which is preliminary data.</text>
</comment>
<keyword evidence="3 5" id="KW-1133">Transmembrane helix</keyword>
<keyword evidence="7" id="KW-0378">Hydrolase</keyword>
<dbReference type="OrthoDB" id="15212at2157"/>
<dbReference type="InterPro" id="IPR008915">
    <property type="entry name" value="Peptidase_M50"/>
</dbReference>
<feature type="transmembrane region" description="Helical" evidence="5">
    <location>
        <begin position="192"/>
        <end position="218"/>
    </location>
</feature>
<dbReference type="InterPro" id="IPR001478">
    <property type="entry name" value="PDZ"/>
</dbReference>
<dbReference type="InParanoid" id="A0A554NDT4"/>
<feature type="domain" description="PDZ" evidence="6">
    <location>
        <begin position="200"/>
        <end position="272"/>
    </location>
</feature>
<dbReference type="RefSeq" id="WP_144261009.1">
    <property type="nucleotide sequence ID" value="NZ_QMDX01000002.1"/>
</dbReference>
<evidence type="ECO:0000313" key="8">
    <source>
        <dbReference type="Proteomes" id="UP000319894"/>
    </source>
</evidence>
<evidence type="ECO:0000256" key="5">
    <source>
        <dbReference type="SAM" id="Phobius"/>
    </source>
</evidence>
<evidence type="ECO:0000256" key="3">
    <source>
        <dbReference type="ARBA" id="ARBA00022989"/>
    </source>
</evidence>
<proteinExistence type="predicted"/>
<protein>
    <submittedName>
        <fullName evidence="7">Metalloprotease</fullName>
    </submittedName>
</protein>
<dbReference type="InterPro" id="IPR001193">
    <property type="entry name" value="MBTPS2"/>
</dbReference>
<evidence type="ECO:0000259" key="6">
    <source>
        <dbReference type="SMART" id="SM00228"/>
    </source>
</evidence>
<keyword evidence="2 5" id="KW-0812">Transmembrane</keyword>
<dbReference type="InterPro" id="IPR041489">
    <property type="entry name" value="PDZ_6"/>
</dbReference>
<dbReference type="InterPro" id="IPR036034">
    <property type="entry name" value="PDZ_sf"/>
</dbReference>
<accession>A0A554NDT4</accession>
<dbReference type="Gene3D" id="2.30.42.10">
    <property type="match status" value="1"/>
</dbReference>